<dbReference type="EMBL" id="JAHUTI010088925">
    <property type="protein sequence ID" value="MED6260480.1"/>
    <property type="molecule type" value="Genomic_DNA"/>
</dbReference>
<evidence type="ECO:0000313" key="2">
    <source>
        <dbReference type="Proteomes" id="UP001345963"/>
    </source>
</evidence>
<comment type="caution">
    <text evidence="1">The sequence shown here is derived from an EMBL/GenBank/DDBJ whole genome shotgun (WGS) entry which is preliminary data.</text>
</comment>
<keyword evidence="2" id="KW-1185">Reference proteome</keyword>
<accession>A0ABU7CDW8</accession>
<protein>
    <submittedName>
        <fullName evidence="1">Uncharacterized protein</fullName>
    </submittedName>
</protein>
<sequence length="72" mass="8284">MQWKNTETHIYTTRTHAVLLEEWTDRQTDCCHADKLLAPGGKMPWSSESVFFIVYFVDVPVETRGTHEGTAN</sequence>
<dbReference type="Proteomes" id="UP001345963">
    <property type="component" value="Unassembled WGS sequence"/>
</dbReference>
<organism evidence="1 2">
    <name type="scientific">Ataeniobius toweri</name>
    <dbReference type="NCBI Taxonomy" id="208326"/>
    <lineage>
        <taxon>Eukaryota</taxon>
        <taxon>Metazoa</taxon>
        <taxon>Chordata</taxon>
        <taxon>Craniata</taxon>
        <taxon>Vertebrata</taxon>
        <taxon>Euteleostomi</taxon>
        <taxon>Actinopterygii</taxon>
        <taxon>Neopterygii</taxon>
        <taxon>Teleostei</taxon>
        <taxon>Neoteleostei</taxon>
        <taxon>Acanthomorphata</taxon>
        <taxon>Ovalentaria</taxon>
        <taxon>Atherinomorphae</taxon>
        <taxon>Cyprinodontiformes</taxon>
        <taxon>Goodeidae</taxon>
        <taxon>Ataeniobius</taxon>
    </lineage>
</organism>
<name>A0ABU7CDW8_9TELE</name>
<reference evidence="1 2" key="1">
    <citation type="submission" date="2021-07" db="EMBL/GenBank/DDBJ databases">
        <authorList>
            <person name="Palmer J.M."/>
        </authorList>
    </citation>
    <scope>NUCLEOTIDE SEQUENCE [LARGE SCALE GENOMIC DNA]</scope>
    <source>
        <strain evidence="1 2">AT_MEX2019</strain>
        <tissue evidence="1">Muscle</tissue>
    </source>
</reference>
<proteinExistence type="predicted"/>
<gene>
    <name evidence="1" type="ORF">ATANTOWER_019681</name>
</gene>
<evidence type="ECO:0000313" key="1">
    <source>
        <dbReference type="EMBL" id="MED6260480.1"/>
    </source>
</evidence>